<dbReference type="RefSeq" id="WP_111351161.1">
    <property type="nucleotide sequence ID" value="NZ_QLII01000003.1"/>
</dbReference>
<proteinExistence type="predicted"/>
<accession>A0A327NG29</accession>
<evidence type="ECO:0000313" key="1">
    <source>
        <dbReference type="EMBL" id="RAI72994.1"/>
    </source>
</evidence>
<dbReference type="EMBL" id="QLII01000003">
    <property type="protein sequence ID" value="RAI72994.1"/>
    <property type="molecule type" value="Genomic_DNA"/>
</dbReference>
<evidence type="ECO:0008006" key="3">
    <source>
        <dbReference type="Google" id="ProtNLM"/>
    </source>
</evidence>
<protein>
    <recommendedName>
        <fullName evidence="3">DUF932 domain-containing protein</fullName>
    </recommendedName>
</protein>
<dbReference type="AlphaFoldDB" id="A0A327NG29"/>
<name>A0A327NG29_9BACT</name>
<dbReference type="OrthoDB" id="922461at2"/>
<gene>
    <name evidence="1" type="ORF">HMF3257_38410</name>
</gene>
<keyword evidence="2" id="KW-1185">Reference proteome</keyword>
<evidence type="ECO:0000313" key="2">
    <source>
        <dbReference type="Proteomes" id="UP000249016"/>
    </source>
</evidence>
<organism evidence="1 2">
    <name type="scientific">Spirosoma telluris</name>
    <dbReference type="NCBI Taxonomy" id="2183553"/>
    <lineage>
        <taxon>Bacteria</taxon>
        <taxon>Pseudomonadati</taxon>
        <taxon>Bacteroidota</taxon>
        <taxon>Cytophagia</taxon>
        <taxon>Cytophagales</taxon>
        <taxon>Cytophagaceae</taxon>
        <taxon>Spirosoma</taxon>
    </lineage>
</organism>
<reference evidence="1 2" key="1">
    <citation type="submission" date="2018-06" db="EMBL/GenBank/DDBJ databases">
        <title>Spirosoma sp. HMF3257 Genome sequencing and assembly.</title>
        <authorList>
            <person name="Kang H."/>
            <person name="Cha I."/>
            <person name="Kim H."/>
            <person name="Kang J."/>
            <person name="Joh K."/>
        </authorList>
    </citation>
    <scope>NUCLEOTIDE SEQUENCE [LARGE SCALE GENOMIC DNA]</scope>
    <source>
        <strain evidence="1 2">HMF3257</strain>
    </source>
</reference>
<sequence>MPAVSNRPSASSQWDDICFPVKAVPFSEILPDYEIAATDRQQLIIGEPSGRKPIVYAAQSNEYSIIPNSLLREVVDRLISDYILDVRFTANGEFAINVVTQGERFQIGKQTDTLTRSLVFNNSYNGKMPFKVQGTVVNTTTVEHYQEARMRISYYRQVCSNGLMGWSDEFMNLDEYLNWLLKGKPKKYKEAKEIKTSFQTAYTYQHLKGQQQEQTLSRKFHHKGLDLELFEQYLEQVVAQFLEQDTGLTLDIYKKMAKQQVDKQQAEQLLVDAKLPKMLARQALTRMAEEERLLESESNVWLLYNAINYTLFTAQANLSINDRFRQDEAVFHDLAQLVLTTN</sequence>
<comment type="caution">
    <text evidence="1">The sequence shown here is derived from an EMBL/GenBank/DDBJ whole genome shotgun (WGS) entry which is preliminary data.</text>
</comment>
<dbReference type="Proteomes" id="UP000249016">
    <property type="component" value="Unassembled WGS sequence"/>
</dbReference>